<evidence type="ECO:0000313" key="2">
    <source>
        <dbReference type="EMBL" id="KAJ9483076.1"/>
    </source>
</evidence>
<keyword evidence="1" id="KW-1133">Transmembrane helix</keyword>
<proteinExistence type="predicted"/>
<sequence>MRKDLQTLTDKGRTRIFLSLFFFFFFFFFFFAHLKQINARVTYYFHIPYSRNINGFEDDCSSSIDRSRGSDWASVITKNLVTRPLPCRSRLPLYQLFHCGFADIESNTLDSNFDSWLSHQVSLIF</sequence>
<comment type="caution">
    <text evidence="2">The sequence shown here is derived from an EMBL/GenBank/DDBJ whole genome shotgun (WGS) entry which is preliminary data.</text>
</comment>
<keyword evidence="1" id="KW-0472">Membrane</keyword>
<gene>
    <name evidence="2" type="ORF">VN97_g10339</name>
</gene>
<keyword evidence="3" id="KW-1185">Reference proteome</keyword>
<dbReference type="EMBL" id="LACB01000471">
    <property type="protein sequence ID" value="KAJ9483076.1"/>
    <property type="molecule type" value="Genomic_DNA"/>
</dbReference>
<reference evidence="2" key="1">
    <citation type="submission" date="2015-06" db="EMBL/GenBank/DDBJ databases">
        <authorList>
            <person name="Nguyen H."/>
        </authorList>
    </citation>
    <scope>NUCLEOTIDE SEQUENCE</scope>
    <source>
        <strain evidence="2">DAOM 180753</strain>
    </source>
</reference>
<reference evidence="2" key="2">
    <citation type="journal article" date="2016" name="Fungal Biol.">
        <title>Ochratoxin A production by Penicillium thymicola.</title>
        <authorList>
            <person name="Nguyen H.D.T."/>
            <person name="McMullin D.R."/>
            <person name="Ponomareva E."/>
            <person name="Riley R."/>
            <person name="Pomraning K.R."/>
            <person name="Baker S.E."/>
            <person name="Seifert K.A."/>
        </authorList>
    </citation>
    <scope>NUCLEOTIDE SEQUENCE</scope>
    <source>
        <strain evidence="2">DAOM 180753</strain>
    </source>
</reference>
<name>A0AAI9T963_PENTH</name>
<keyword evidence="1" id="KW-0812">Transmembrane</keyword>
<dbReference type="Proteomes" id="UP001227192">
    <property type="component" value="Unassembled WGS sequence"/>
</dbReference>
<dbReference type="AlphaFoldDB" id="A0AAI9T963"/>
<organism evidence="2 3">
    <name type="scientific">Penicillium thymicola</name>
    <dbReference type="NCBI Taxonomy" id="293382"/>
    <lineage>
        <taxon>Eukaryota</taxon>
        <taxon>Fungi</taxon>
        <taxon>Dikarya</taxon>
        <taxon>Ascomycota</taxon>
        <taxon>Pezizomycotina</taxon>
        <taxon>Eurotiomycetes</taxon>
        <taxon>Eurotiomycetidae</taxon>
        <taxon>Eurotiales</taxon>
        <taxon>Aspergillaceae</taxon>
        <taxon>Penicillium</taxon>
    </lineage>
</organism>
<protein>
    <submittedName>
        <fullName evidence="2">Uncharacterized protein</fullName>
    </submittedName>
</protein>
<evidence type="ECO:0000313" key="3">
    <source>
        <dbReference type="Proteomes" id="UP001227192"/>
    </source>
</evidence>
<evidence type="ECO:0000256" key="1">
    <source>
        <dbReference type="SAM" id="Phobius"/>
    </source>
</evidence>
<accession>A0AAI9T963</accession>
<feature type="transmembrane region" description="Helical" evidence="1">
    <location>
        <begin position="16"/>
        <end position="34"/>
    </location>
</feature>